<feature type="transmembrane region" description="Helical" evidence="1">
    <location>
        <begin position="84"/>
        <end position="109"/>
    </location>
</feature>
<comment type="caution">
    <text evidence="2">The sequence shown here is derived from an EMBL/GenBank/DDBJ whole genome shotgun (WGS) entry which is preliminary data.</text>
</comment>
<dbReference type="AlphaFoldDB" id="A0A7C9JFJ1"/>
<evidence type="ECO:0000256" key="1">
    <source>
        <dbReference type="SAM" id="Phobius"/>
    </source>
</evidence>
<feature type="transmembrane region" description="Helical" evidence="1">
    <location>
        <begin position="203"/>
        <end position="226"/>
    </location>
</feature>
<keyword evidence="1" id="KW-1133">Transmembrane helix</keyword>
<gene>
    <name evidence="2" type="ORF">D1639_10435</name>
</gene>
<name>A0A7C9JFJ1_9BACT</name>
<keyword evidence="1" id="KW-0812">Transmembrane</keyword>
<organism evidence="2">
    <name type="scientific">Muribaculaceae bacterium Z82</name>
    <dbReference type="NCBI Taxonomy" id="2304548"/>
    <lineage>
        <taxon>Bacteria</taxon>
        <taxon>Pseudomonadati</taxon>
        <taxon>Bacteroidota</taxon>
        <taxon>Bacteroidia</taxon>
        <taxon>Bacteroidales</taxon>
        <taxon>Muribaculaceae</taxon>
    </lineage>
</organism>
<feature type="transmembrane region" description="Helical" evidence="1">
    <location>
        <begin position="21"/>
        <end position="40"/>
    </location>
</feature>
<protein>
    <submittedName>
        <fullName evidence="2">ABC-2 transporter permease</fullName>
    </submittedName>
</protein>
<feature type="transmembrane region" description="Helical" evidence="1">
    <location>
        <begin position="129"/>
        <end position="152"/>
    </location>
</feature>
<dbReference type="Pfam" id="PF13346">
    <property type="entry name" value="ABC2_membrane_5"/>
    <property type="match status" value="1"/>
</dbReference>
<keyword evidence="1" id="KW-0472">Membrane</keyword>
<evidence type="ECO:0000313" key="2">
    <source>
        <dbReference type="EMBL" id="NBI35434.1"/>
    </source>
</evidence>
<dbReference type="InterPro" id="IPR025699">
    <property type="entry name" value="ABC2_memb-like"/>
</dbReference>
<accession>A0A7C9JFJ1</accession>
<proteinExistence type="predicted"/>
<feature type="transmembrane region" description="Helical" evidence="1">
    <location>
        <begin position="46"/>
        <end position="63"/>
    </location>
</feature>
<dbReference type="EMBL" id="QWKH01000120">
    <property type="protein sequence ID" value="NBI35434.1"/>
    <property type="molecule type" value="Genomic_DNA"/>
</dbReference>
<feature type="transmembrane region" description="Helical" evidence="1">
    <location>
        <begin position="164"/>
        <end position="191"/>
    </location>
</feature>
<reference evidence="2" key="1">
    <citation type="submission" date="2018-08" db="EMBL/GenBank/DDBJ databases">
        <title>Murine metabolic-syndrome-specific gut microbial biobank.</title>
        <authorList>
            <person name="Liu C."/>
        </authorList>
    </citation>
    <scope>NUCLEOTIDE SEQUENCE [LARGE SCALE GENOMIC DNA]</scope>
    <source>
        <strain evidence="2">Z82</strain>
    </source>
</reference>
<sequence>MKAMFLSDVIAVRKYLKQQTIIAFVVGIFVAAMSGSLYAIPPFIGFMIAFSISFTVIALDEASNWQGFRLALPLSRADVVRGRYASLLALTCYSTLLGVLAALIAYGLALLFPGVSQLAELAGAGFDGFAMAFVAVLSVFLCSTLLAVMLPLCFCFGMTKAIRWVPLVAVLAFVLFFAGVGGDVTSVAWIVDAFDALLTPVGLAAMVALTVVVYGGSCLLAGKLYLKREF</sequence>